<dbReference type="VEuPathDB" id="TrichDB:TVAGG3_0242760"/>
<gene>
    <name evidence="2" type="ORF">TVAG_312490</name>
</gene>
<evidence type="ECO:0000313" key="3">
    <source>
        <dbReference type="Proteomes" id="UP000001542"/>
    </source>
</evidence>
<accession>A2EHQ4</accession>
<keyword evidence="3" id="KW-1185">Reference proteome</keyword>
<keyword evidence="1" id="KW-0472">Membrane</keyword>
<keyword evidence="1" id="KW-0812">Transmembrane</keyword>
<name>A2EHQ4_TRIV3</name>
<dbReference type="EMBL" id="DS113391">
    <property type="protein sequence ID" value="EAY07850.1"/>
    <property type="molecule type" value="Genomic_DNA"/>
</dbReference>
<evidence type="ECO:0000313" key="2">
    <source>
        <dbReference type="EMBL" id="EAY07850.1"/>
    </source>
</evidence>
<dbReference type="VEuPathDB" id="TrichDB:TVAG_312490"/>
<reference evidence="2" key="2">
    <citation type="journal article" date="2007" name="Science">
        <title>Draft genome sequence of the sexually transmitted pathogen Trichomonas vaginalis.</title>
        <authorList>
            <person name="Carlton J.M."/>
            <person name="Hirt R.P."/>
            <person name="Silva J.C."/>
            <person name="Delcher A.L."/>
            <person name="Schatz M."/>
            <person name="Zhao Q."/>
            <person name="Wortman J.R."/>
            <person name="Bidwell S.L."/>
            <person name="Alsmark U.C.M."/>
            <person name="Besteiro S."/>
            <person name="Sicheritz-Ponten T."/>
            <person name="Noel C.J."/>
            <person name="Dacks J.B."/>
            <person name="Foster P.G."/>
            <person name="Simillion C."/>
            <person name="Van de Peer Y."/>
            <person name="Miranda-Saavedra D."/>
            <person name="Barton G.J."/>
            <person name="Westrop G.D."/>
            <person name="Mueller S."/>
            <person name="Dessi D."/>
            <person name="Fiori P.L."/>
            <person name="Ren Q."/>
            <person name="Paulsen I."/>
            <person name="Zhang H."/>
            <person name="Bastida-Corcuera F.D."/>
            <person name="Simoes-Barbosa A."/>
            <person name="Brown M.T."/>
            <person name="Hayes R.D."/>
            <person name="Mukherjee M."/>
            <person name="Okumura C.Y."/>
            <person name="Schneider R."/>
            <person name="Smith A.J."/>
            <person name="Vanacova S."/>
            <person name="Villalvazo M."/>
            <person name="Haas B.J."/>
            <person name="Pertea M."/>
            <person name="Feldblyum T.V."/>
            <person name="Utterback T.R."/>
            <person name="Shu C.L."/>
            <person name="Osoegawa K."/>
            <person name="de Jong P.J."/>
            <person name="Hrdy I."/>
            <person name="Horvathova L."/>
            <person name="Zubacova Z."/>
            <person name="Dolezal P."/>
            <person name="Malik S.B."/>
            <person name="Logsdon J.M. Jr."/>
            <person name="Henze K."/>
            <person name="Gupta A."/>
            <person name="Wang C.C."/>
            <person name="Dunne R.L."/>
            <person name="Upcroft J.A."/>
            <person name="Upcroft P."/>
            <person name="White O."/>
            <person name="Salzberg S.L."/>
            <person name="Tang P."/>
            <person name="Chiu C.-H."/>
            <person name="Lee Y.-S."/>
            <person name="Embley T.M."/>
            <person name="Coombs G.H."/>
            <person name="Mottram J.C."/>
            <person name="Tachezy J."/>
            <person name="Fraser-Liggett C.M."/>
            <person name="Johnson P.J."/>
        </authorList>
    </citation>
    <scope>NUCLEOTIDE SEQUENCE [LARGE SCALE GENOMIC DNA]</scope>
    <source>
        <strain evidence="2">G3</strain>
    </source>
</reference>
<keyword evidence="1" id="KW-1133">Transmembrane helix</keyword>
<dbReference type="InParanoid" id="A2EHQ4"/>
<proteinExistence type="predicted"/>
<sequence>MNILFLQLLAFSHSQELQDFSICVTYENVAQSFCPNDVNATFKLSKKKEADQKFYNWTVEEDFNKFSGTNYLTIYIDCLDVENHSIGIDVYAVKDAKHIRIVGPNPLNRSTFIFNVNNITTFDDIELNNIVAVKDNTTSMFMEKLRLVNTRFDGFHKSSLFYGKELYSDLNSVANLSFKFDKLFYDCGETEKFYPNYYYDGVIFTSEITFRNFSSGSSLYQYGSDIIIIPKSREYGFRKTNFRSIDRNDINYYIEMENGEFSIGCFFSNKAVAFYHVELKLVNAKLQILDGKWNGEPRFFFDLINSEIFFHTNDIFYQLSDNVSNSSLKTDVDELHIESIPSGCISEISFSKNFVIDNLYIDDDSEFDFDDGEIDLDDGEIDYDDEDPYNDDQTTNITIHAEELTIGYLYVDWNFTNFTIFGGKVYIKEIDGTFDTIFIENLGFLPEGILIDDRQSVPQIIVSNPVTDDIDTCFKFHSEDMSVLMDDFRLLTIPKTSKVRISPDVEHNIFPCKLETIEEEDNIVYTMQYILNSSKFCVSDDGTDECGIDNCNKTTETYLSKLIKDIPKQLYPSISLSFFLKTSKPFVVDVYDPEYPFGSLYFEGRNNSVLIINDYSVATNLSIWNLKLEVQSSKTFVNYLNVTNSTLPENIAQCTFNKLDIDEGTFAKYGFNRNSKIIDTLVVYTKTLYMTDTGFSPDIPLVTDEKPLIIVRNVSLVTRSGGFNGDCRVKIEPDERIEFTTNNYGDIKFSLEGTAECNIHFKAFFPADIVKTYDHDCLYNFHPHFWGSKLTSARKFCSSIDIYPDNEITIVLGDEAYKCHGKVENKFMADMFIDKLDIIGTVKLHNVILNKTIHLDVGTYLSVDTLSIPFDDFLLHVKWDLKNAPLIMARNFSAKYAKSYSPFIFVYPEEPVDFEEFNNSRDIFKFGIPIFCTENSDYPGYISSYVNLFYFNDTIPVVTTARFPYGVTHHPDSCIKIIPYEPSPKNGKVRGPAKKGGWIFIVVISFILLFICCIFFIISFMCPKKIINTYVNTVLGVLE</sequence>
<reference evidence="2" key="1">
    <citation type="submission" date="2006-10" db="EMBL/GenBank/DDBJ databases">
        <authorList>
            <person name="Amadeo P."/>
            <person name="Zhao Q."/>
            <person name="Wortman J."/>
            <person name="Fraser-Liggett C."/>
            <person name="Carlton J."/>
        </authorList>
    </citation>
    <scope>NUCLEOTIDE SEQUENCE</scope>
    <source>
        <strain evidence="2">G3</strain>
    </source>
</reference>
<feature type="transmembrane region" description="Helical" evidence="1">
    <location>
        <begin position="998"/>
        <end position="1018"/>
    </location>
</feature>
<protein>
    <submittedName>
        <fullName evidence="2">Uncharacterized protein</fullName>
    </submittedName>
</protein>
<evidence type="ECO:0000256" key="1">
    <source>
        <dbReference type="SAM" id="Phobius"/>
    </source>
</evidence>
<dbReference type="AlphaFoldDB" id="A2EHQ4"/>
<dbReference type="KEGG" id="tva:4765745"/>
<organism evidence="2 3">
    <name type="scientific">Trichomonas vaginalis (strain ATCC PRA-98 / G3)</name>
    <dbReference type="NCBI Taxonomy" id="412133"/>
    <lineage>
        <taxon>Eukaryota</taxon>
        <taxon>Metamonada</taxon>
        <taxon>Parabasalia</taxon>
        <taxon>Trichomonadida</taxon>
        <taxon>Trichomonadidae</taxon>
        <taxon>Trichomonas</taxon>
    </lineage>
</organism>
<dbReference type="Proteomes" id="UP000001542">
    <property type="component" value="Unassembled WGS sequence"/>
</dbReference>
<dbReference type="RefSeq" id="XP_001320073.1">
    <property type="nucleotide sequence ID" value="XM_001320038.1"/>
</dbReference>